<dbReference type="SUPFAM" id="SSF81321">
    <property type="entry name" value="Family A G protein-coupled receptor-like"/>
    <property type="match status" value="1"/>
</dbReference>
<reference evidence="11" key="1">
    <citation type="journal article" date="2020" name="Cell">
        <title>Large-Scale Comparative Analyses of Tick Genomes Elucidate Their Genetic Diversity and Vector Capacities.</title>
        <authorList>
            <consortium name="Tick Genome and Microbiome Consortium (TIGMIC)"/>
            <person name="Jia N."/>
            <person name="Wang J."/>
            <person name="Shi W."/>
            <person name="Du L."/>
            <person name="Sun Y."/>
            <person name="Zhan W."/>
            <person name="Jiang J.F."/>
            <person name="Wang Q."/>
            <person name="Zhang B."/>
            <person name="Ji P."/>
            <person name="Bell-Sakyi L."/>
            <person name="Cui X.M."/>
            <person name="Yuan T.T."/>
            <person name="Jiang B.G."/>
            <person name="Yang W.F."/>
            <person name="Lam T.T."/>
            <person name="Chang Q.C."/>
            <person name="Ding S.J."/>
            <person name="Wang X.J."/>
            <person name="Zhu J.G."/>
            <person name="Ruan X.D."/>
            <person name="Zhao L."/>
            <person name="Wei J.T."/>
            <person name="Ye R.Z."/>
            <person name="Que T.C."/>
            <person name="Du C.H."/>
            <person name="Zhou Y.H."/>
            <person name="Cheng J.X."/>
            <person name="Dai P.F."/>
            <person name="Guo W.B."/>
            <person name="Han X.H."/>
            <person name="Huang E.J."/>
            <person name="Li L.F."/>
            <person name="Wei W."/>
            <person name="Gao Y.C."/>
            <person name="Liu J.Z."/>
            <person name="Shao H.Z."/>
            <person name="Wang X."/>
            <person name="Wang C.C."/>
            <person name="Yang T.C."/>
            <person name="Huo Q.B."/>
            <person name="Li W."/>
            <person name="Chen H.Y."/>
            <person name="Chen S.E."/>
            <person name="Zhou L.G."/>
            <person name="Ni X.B."/>
            <person name="Tian J.H."/>
            <person name="Sheng Y."/>
            <person name="Liu T."/>
            <person name="Pan Y.S."/>
            <person name="Xia L.Y."/>
            <person name="Li J."/>
            <person name="Zhao F."/>
            <person name="Cao W.C."/>
        </authorList>
    </citation>
    <scope>NUCLEOTIDE SEQUENCE</scope>
    <source>
        <strain evidence="11">Rmic-2018</strain>
    </source>
</reference>
<dbReference type="PRINTS" id="PR00237">
    <property type="entry name" value="GPCRRHODOPSN"/>
</dbReference>
<comment type="similarity">
    <text evidence="2">Belongs to the G-protein coupled receptor 1 family.</text>
</comment>
<evidence type="ECO:0000256" key="5">
    <source>
        <dbReference type="ARBA" id="ARBA00023040"/>
    </source>
</evidence>
<keyword evidence="5" id="KW-0297">G-protein coupled receptor</keyword>
<evidence type="ECO:0000313" key="11">
    <source>
        <dbReference type="EMBL" id="KAH8033133.1"/>
    </source>
</evidence>
<evidence type="ECO:0000256" key="9">
    <source>
        <dbReference type="SAM" id="Phobius"/>
    </source>
</evidence>
<evidence type="ECO:0000256" key="4">
    <source>
        <dbReference type="ARBA" id="ARBA00022989"/>
    </source>
</evidence>
<evidence type="ECO:0000256" key="6">
    <source>
        <dbReference type="ARBA" id="ARBA00023136"/>
    </source>
</evidence>
<keyword evidence="8" id="KW-0807">Transducer</keyword>
<dbReference type="EMBL" id="JABSTU010000004">
    <property type="protein sequence ID" value="KAH8033133.1"/>
    <property type="molecule type" value="Genomic_DNA"/>
</dbReference>
<keyword evidence="3 9" id="KW-0812">Transmembrane</keyword>
<comment type="caution">
    <text evidence="11">The sequence shown here is derived from an EMBL/GenBank/DDBJ whole genome shotgun (WGS) entry which is preliminary data.</text>
</comment>
<dbReference type="InterPro" id="IPR017452">
    <property type="entry name" value="GPCR_Rhodpsn_7TM"/>
</dbReference>
<dbReference type="PANTHER" id="PTHR45695">
    <property type="entry name" value="LEUCOKININ RECEPTOR-RELATED"/>
    <property type="match status" value="1"/>
</dbReference>
<evidence type="ECO:0000313" key="12">
    <source>
        <dbReference type="Proteomes" id="UP000821866"/>
    </source>
</evidence>
<keyword evidence="12" id="KW-1185">Reference proteome</keyword>
<feature type="transmembrane region" description="Helical" evidence="9">
    <location>
        <begin position="256"/>
        <end position="282"/>
    </location>
</feature>
<evidence type="ECO:0000256" key="2">
    <source>
        <dbReference type="ARBA" id="ARBA00010663"/>
    </source>
</evidence>
<dbReference type="Proteomes" id="UP000821866">
    <property type="component" value="Chromosome 2"/>
</dbReference>
<dbReference type="PANTHER" id="PTHR45695:SF9">
    <property type="entry name" value="LEUCOKININ RECEPTOR"/>
    <property type="match status" value="1"/>
</dbReference>
<sequence>MYRDALYVQLQLTDLTPGVKKRRWRQYCDRIEYTANRLWSRELASLRAQRPTEPRQSGVVHSCSDVVLPDYVHNTLALGPKFAVDRGRSAPELLSMVRSVAGHASPEDSDRCISEGVDVLLRGKPTSNSLPVRKTTKFLRDNELCVVPSDKEGGFAVLPNSLYLEKAVTAIESVFKCCTDIRLDRSSTESYVTYIQDVLTLCRNVDEQMTESDKVVKMLVTVVLMFAVCWLPIHMMNLVVYFDRDAMLPDTTEQEYLYIAAFFSCHWFSMANSFVNPIIYCFMSDNFRVSP</sequence>
<dbReference type="VEuPathDB" id="VectorBase:LOC119162005"/>
<evidence type="ECO:0000256" key="3">
    <source>
        <dbReference type="ARBA" id="ARBA00022692"/>
    </source>
</evidence>
<evidence type="ECO:0000259" key="10">
    <source>
        <dbReference type="PROSITE" id="PS50262"/>
    </source>
</evidence>
<accession>A0A9J6EG66</accession>
<keyword evidence="4 9" id="KW-1133">Transmembrane helix</keyword>
<keyword evidence="6 9" id="KW-0472">Membrane</keyword>
<protein>
    <recommendedName>
        <fullName evidence="10">G-protein coupled receptors family 1 profile domain-containing protein</fullName>
    </recommendedName>
</protein>
<evidence type="ECO:0000256" key="1">
    <source>
        <dbReference type="ARBA" id="ARBA00004141"/>
    </source>
</evidence>
<keyword evidence="7" id="KW-0675">Receptor</keyword>
<dbReference type="GO" id="GO:0004930">
    <property type="term" value="F:G protein-coupled receptor activity"/>
    <property type="evidence" value="ECO:0007669"/>
    <property type="project" value="UniProtKB-KW"/>
</dbReference>
<dbReference type="Pfam" id="PF00001">
    <property type="entry name" value="7tm_1"/>
    <property type="match status" value="1"/>
</dbReference>
<reference evidence="11" key="2">
    <citation type="submission" date="2021-09" db="EMBL/GenBank/DDBJ databases">
        <authorList>
            <person name="Jia N."/>
            <person name="Wang J."/>
            <person name="Shi W."/>
            <person name="Du L."/>
            <person name="Sun Y."/>
            <person name="Zhan W."/>
            <person name="Jiang J."/>
            <person name="Wang Q."/>
            <person name="Zhang B."/>
            <person name="Ji P."/>
            <person name="Sakyi L.B."/>
            <person name="Cui X."/>
            <person name="Yuan T."/>
            <person name="Jiang B."/>
            <person name="Yang W."/>
            <person name="Lam T.T.-Y."/>
            <person name="Chang Q."/>
            <person name="Ding S."/>
            <person name="Wang X."/>
            <person name="Zhu J."/>
            <person name="Ruan X."/>
            <person name="Zhao L."/>
            <person name="Wei J."/>
            <person name="Que T."/>
            <person name="Du C."/>
            <person name="Cheng J."/>
            <person name="Dai P."/>
            <person name="Han X."/>
            <person name="Huang E."/>
            <person name="Gao Y."/>
            <person name="Liu J."/>
            <person name="Shao H."/>
            <person name="Ye R."/>
            <person name="Li L."/>
            <person name="Wei W."/>
            <person name="Wang X."/>
            <person name="Wang C."/>
            <person name="Huo Q."/>
            <person name="Li W."/>
            <person name="Guo W."/>
            <person name="Chen H."/>
            <person name="Chen S."/>
            <person name="Zhou L."/>
            <person name="Zhou L."/>
            <person name="Ni X."/>
            <person name="Tian J."/>
            <person name="Zhou Y."/>
            <person name="Sheng Y."/>
            <person name="Liu T."/>
            <person name="Pan Y."/>
            <person name="Xia L."/>
            <person name="Li J."/>
            <person name="Zhao F."/>
            <person name="Cao W."/>
        </authorList>
    </citation>
    <scope>NUCLEOTIDE SEQUENCE</scope>
    <source>
        <strain evidence="11">Rmic-2018</strain>
        <tissue evidence="11">Larvae</tissue>
    </source>
</reference>
<feature type="domain" description="G-protein coupled receptors family 1 profile" evidence="10">
    <location>
        <begin position="192"/>
        <end position="280"/>
    </location>
</feature>
<dbReference type="Gene3D" id="1.20.1070.10">
    <property type="entry name" value="Rhodopsin 7-helix transmembrane proteins"/>
    <property type="match status" value="1"/>
</dbReference>
<dbReference type="AlphaFoldDB" id="A0A9J6EG66"/>
<feature type="transmembrane region" description="Helical" evidence="9">
    <location>
        <begin position="218"/>
        <end position="236"/>
    </location>
</feature>
<organism evidence="11 12">
    <name type="scientific">Rhipicephalus microplus</name>
    <name type="common">Cattle tick</name>
    <name type="synonym">Boophilus microplus</name>
    <dbReference type="NCBI Taxonomy" id="6941"/>
    <lineage>
        <taxon>Eukaryota</taxon>
        <taxon>Metazoa</taxon>
        <taxon>Ecdysozoa</taxon>
        <taxon>Arthropoda</taxon>
        <taxon>Chelicerata</taxon>
        <taxon>Arachnida</taxon>
        <taxon>Acari</taxon>
        <taxon>Parasitiformes</taxon>
        <taxon>Ixodida</taxon>
        <taxon>Ixodoidea</taxon>
        <taxon>Ixodidae</taxon>
        <taxon>Rhipicephalinae</taxon>
        <taxon>Rhipicephalus</taxon>
        <taxon>Boophilus</taxon>
    </lineage>
</organism>
<evidence type="ECO:0000256" key="8">
    <source>
        <dbReference type="ARBA" id="ARBA00023224"/>
    </source>
</evidence>
<dbReference type="PROSITE" id="PS50262">
    <property type="entry name" value="G_PROTEIN_RECEP_F1_2"/>
    <property type="match status" value="1"/>
</dbReference>
<dbReference type="InterPro" id="IPR000276">
    <property type="entry name" value="GPCR_Rhodpsn"/>
</dbReference>
<gene>
    <name evidence="11" type="ORF">HPB51_007750</name>
</gene>
<evidence type="ECO:0000256" key="7">
    <source>
        <dbReference type="ARBA" id="ARBA00023170"/>
    </source>
</evidence>
<comment type="subcellular location">
    <subcellularLocation>
        <location evidence="1">Membrane</location>
        <topology evidence="1">Multi-pass membrane protein</topology>
    </subcellularLocation>
</comment>
<proteinExistence type="inferred from homology"/>
<name>A0A9J6EG66_RHIMP</name>
<dbReference type="GO" id="GO:0005886">
    <property type="term" value="C:plasma membrane"/>
    <property type="evidence" value="ECO:0007669"/>
    <property type="project" value="TreeGrafter"/>
</dbReference>